<evidence type="ECO:0000256" key="4">
    <source>
        <dbReference type="ARBA" id="ARBA00022777"/>
    </source>
</evidence>
<evidence type="ECO:0000313" key="12">
    <source>
        <dbReference type="Proteomes" id="UP001234989"/>
    </source>
</evidence>
<feature type="domain" description="PIPK" evidence="10">
    <location>
        <begin position="1331"/>
        <end position="1651"/>
    </location>
</feature>
<accession>A0AAF0ZYL3</accession>
<evidence type="ECO:0000256" key="8">
    <source>
        <dbReference type="PROSITE-ProRule" id="PRU00781"/>
    </source>
</evidence>
<evidence type="ECO:0000256" key="7">
    <source>
        <dbReference type="ARBA" id="ARBA00077223"/>
    </source>
</evidence>
<evidence type="ECO:0000256" key="6">
    <source>
        <dbReference type="ARBA" id="ARBA00023464"/>
    </source>
</evidence>
<feature type="compositionally biased region" description="Acidic residues" evidence="9">
    <location>
        <begin position="128"/>
        <end position="139"/>
    </location>
</feature>
<sequence>MEKLESGNSSKFNDRDSVQLRQLCGEMPDNAILMINPAAPLPSINSSGSCCSDFSVDANSDVRVYVDECSTDSSQEDSSSAIGRDAEQTRTGNSEEPKDSRNERYDDDEAGTSCNDEFDAQFWLPPQPEDDDDDIEDSVANYDDDECVDGQKWGSTASLISFGEEDFGSYKHKEERQKALQEVMNMKLKAFVSDHLKSFGVAASVKEGDNWVDIITSLSWEAASFVKPDSTEGKMNPVEYVKIKCISTGSRSQRVGYNKAGKGRSRQVEYGHDIAASKGHSICLSIVTPKAGHRTGLYRYRSGPVVFGTKWDTLNCRFVRGLVFKKHAAHKHMPTKYDKPRLLLIEGALGLSRKSELSSFEESVQQEKDSVKSILDMIERYQPNVVLVENAVSRDIQESILKKGVTLVFDMKQHRLEKVARCTGSLSADILVSRKLRQCDSFHFEKFAEEHSASGDAGKKPSKTLMFIEGCPTRLGCTILLMGSNSDELKKIKHVVKDAIIVAYNLILETSFLLDQKAMFSTLPLSQEVNLTLGNETPSVSDGQGIISNAEEHVGEISSSGTVDIPISNGFHEEISHTLDAESESLQYEPYNPVVLSGLSSISSSVRRIMGNKFPLFSTSHQSMSSYFSLNGTTKDDQVQADVQVSNVPDLIHSDAEQKTSFDGVKAPEKEQHHTPLVSQVESLELEGSGEKLEDQEHMKDNVASLLDSESILVLMSCRNASKGTMCKHNHFSRIKFYQDFDIPLEKFLQDNLLNQKECKTCGESPEAHIFHYAHHNKLLTIQVQCLPMDKGLRGEHEGKLWMWSRCCKCKSQNGRSFSTKRVLISTGSRGFSFGKFLELSFSNSPFFSGLSACGHSFDKDFLYFFGLGRMVAMFKYSTITTYSVFLPPKKLEFSSSIKGEFLKQEFNDVYLKGIMMFIDVEKALKAVESHVGTVLNLQGSIMKFSEIENMLKEERSQFEVDVQKVIEDGIQDVIVYKLLSLNRIRLVLLLESCVWDRRLHSLLSSYYMDGDSKAINPKQSTLPDIEPISQKELLGKNSGEGDANGAEANLRGGDEALEDCHDLNIEFAADSSAEENNGTEAIKEYLNHNCDVKLNLVSTEANGSLIVEIPVEASVGGFREQNGSLNLSAFTEVTELSTAAKTTGNGSSIEDPAGKFECLHSGDENNLQSNLPSPTHLQLEKPSLSSTNGRSASDSMDPQRSKSLASILSNIENDKGWWAPFPEIRHEYMKDLQRGYLPKLGSITTHAVETTAYKLVIDEGARLHIPLGNDKYIVSDYEDEFSSIIACALASLKDLPIVGEDLRDDGRKDRGIDDKAHESSQGIMRLFSLAPPHFSSSSSLDLEGIQSTQVSEQTRSSSMNGLDMLNSLVSFSTLHPEVSMGSGKLPGKRKYSVICLYGSEFSHLRGRCCPSEVDYIASLSRCRKWDAKGGKSKSLFAKTLDDRFIIKEIQRIEFESFLKFGPNYFEYMEQCYKKGNQTCLAKVLGIYQVIVRPTKSGKETRHDLMVMENLSFGRNITRQYDLKGALHARFNSAGSADGDVLLDQNFVNDMKISPLYVGTRSKRNLQRAVWNDCGFLNSVNVMDYSLLVGVDTQRRELVCGIIDYLRQYTWDKQIENWVKSSLVVPKNQLPTVLSPREYKKRFRKFIDTHFLSVPENWCSQRPSNPCILCSTAGTNAPPESKSEDANSKGQEEHRHESSGTQSTAHGNQNDISA</sequence>
<feature type="region of interest" description="Disordered" evidence="9">
    <location>
        <begin position="69"/>
        <end position="139"/>
    </location>
</feature>
<dbReference type="FunFam" id="3.30.800.10:FF:000007">
    <property type="entry name" value="Putative 1-phosphatidylinositol-4-phosphate 5-kinase/ zinc ion binding family"/>
    <property type="match status" value="1"/>
</dbReference>
<dbReference type="FunFam" id="3.30.810.10:FF:000001">
    <property type="entry name" value="1-phosphatidylinositol 3-phosphate 5-kinase FAB1"/>
    <property type="match status" value="1"/>
</dbReference>
<dbReference type="Proteomes" id="UP001234989">
    <property type="component" value="Chromosome 11"/>
</dbReference>
<feature type="compositionally biased region" description="Polar residues" evidence="9">
    <location>
        <begin position="1184"/>
        <end position="1200"/>
    </location>
</feature>
<evidence type="ECO:0000259" key="10">
    <source>
        <dbReference type="PROSITE" id="PS51455"/>
    </source>
</evidence>
<feature type="compositionally biased region" description="Basic and acidic residues" evidence="9">
    <location>
        <begin position="1153"/>
        <end position="1164"/>
    </location>
</feature>
<dbReference type="PANTHER" id="PTHR45748">
    <property type="entry name" value="1-PHOSPHATIDYLINOSITOL 3-PHOSPHATE 5-KINASE-RELATED"/>
    <property type="match status" value="1"/>
</dbReference>
<name>A0AAF0ZYL3_SOLVR</name>
<comment type="subunit">
    <text evidence="6">Component of the PI(3,5)P2 regulatory complex at least composed of ATG18, SAC/FIG4, FAB1 and VAC14.</text>
</comment>
<dbReference type="PANTHER" id="PTHR45748:SF25">
    <property type="entry name" value="1-PHOSPHATIDYLINOSITOL-3-PHOSPHATE 5-KINASE"/>
    <property type="match status" value="1"/>
</dbReference>
<dbReference type="InterPro" id="IPR027410">
    <property type="entry name" value="TCP-1-like_intermed_sf"/>
</dbReference>
<keyword evidence="3 8" id="KW-0547">Nucleotide-binding</keyword>
<keyword evidence="5 8" id="KW-0067">ATP-binding</keyword>
<evidence type="ECO:0000313" key="11">
    <source>
        <dbReference type="EMBL" id="WMV54035.1"/>
    </source>
</evidence>
<feature type="region of interest" description="Disordered" evidence="9">
    <location>
        <begin position="1142"/>
        <end position="1200"/>
    </location>
</feature>
<dbReference type="InterPro" id="IPR027483">
    <property type="entry name" value="PInositol-4-P-4/5-kinase_C_sf"/>
</dbReference>
<dbReference type="InterPro" id="IPR027484">
    <property type="entry name" value="PInositol-4-P-5-kinase_N"/>
</dbReference>
<evidence type="ECO:0000256" key="2">
    <source>
        <dbReference type="ARBA" id="ARBA00022679"/>
    </source>
</evidence>
<dbReference type="GO" id="GO:0046854">
    <property type="term" value="P:phosphatidylinositol phosphate biosynthetic process"/>
    <property type="evidence" value="ECO:0007669"/>
    <property type="project" value="TreeGrafter"/>
</dbReference>
<keyword evidence="4 8" id="KW-0418">Kinase</keyword>
<dbReference type="InterPro" id="IPR002423">
    <property type="entry name" value="Cpn60/GroEL/TCP-1"/>
</dbReference>
<feature type="compositionally biased region" description="Basic and acidic residues" evidence="9">
    <location>
        <begin position="84"/>
        <end position="104"/>
    </location>
</feature>
<dbReference type="Pfam" id="PF01504">
    <property type="entry name" value="PIP5K"/>
    <property type="match status" value="2"/>
</dbReference>
<dbReference type="Gene3D" id="3.50.7.10">
    <property type="entry name" value="GroEL"/>
    <property type="match status" value="1"/>
</dbReference>
<dbReference type="GO" id="GO:0000285">
    <property type="term" value="F:1-phosphatidylinositol-3-phosphate 5-kinase activity"/>
    <property type="evidence" value="ECO:0007669"/>
    <property type="project" value="UniProtKB-EC"/>
</dbReference>
<keyword evidence="12" id="KW-1185">Reference proteome</keyword>
<dbReference type="SUPFAM" id="SSF52029">
    <property type="entry name" value="GroEL apical domain-like"/>
    <property type="match status" value="1"/>
</dbReference>
<dbReference type="InterPro" id="IPR044769">
    <property type="entry name" value="PIKfyve_PIPKc"/>
</dbReference>
<dbReference type="PROSITE" id="PS51455">
    <property type="entry name" value="PIPK"/>
    <property type="match status" value="1"/>
</dbReference>
<evidence type="ECO:0000256" key="3">
    <source>
        <dbReference type="ARBA" id="ARBA00022741"/>
    </source>
</evidence>
<reference evidence="11" key="1">
    <citation type="submission" date="2023-08" db="EMBL/GenBank/DDBJ databases">
        <title>A de novo genome assembly of Solanum verrucosum Schlechtendal, a Mexican diploid species geographically isolated from the other diploid A-genome species in potato relatives.</title>
        <authorList>
            <person name="Hosaka K."/>
        </authorList>
    </citation>
    <scope>NUCLEOTIDE SEQUENCE</scope>
    <source>
        <tissue evidence="11">Young leaves</tissue>
    </source>
</reference>
<feature type="compositionally biased region" description="Polar residues" evidence="9">
    <location>
        <begin position="1699"/>
        <end position="1714"/>
    </location>
</feature>
<feature type="compositionally biased region" description="Low complexity" evidence="9">
    <location>
        <begin position="69"/>
        <end position="80"/>
    </location>
</feature>
<gene>
    <name evidence="11" type="ORF">MTR67_047420</name>
</gene>
<dbReference type="SUPFAM" id="SSF54849">
    <property type="entry name" value="GroEL-intermediate domain like"/>
    <property type="match status" value="1"/>
</dbReference>
<feature type="compositionally biased region" description="Basic and acidic residues" evidence="9">
    <location>
        <begin position="1681"/>
        <end position="1698"/>
    </location>
</feature>
<evidence type="ECO:0000256" key="5">
    <source>
        <dbReference type="ARBA" id="ARBA00022840"/>
    </source>
</evidence>
<dbReference type="Pfam" id="PF00118">
    <property type="entry name" value="Cpn60_TCP1"/>
    <property type="match status" value="1"/>
</dbReference>
<protein>
    <recommendedName>
        <fullName evidence="1">1-phosphatidylinositol-3-phosphate 5-kinase</fullName>
        <ecNumber evidence="1">2.7.1.150</ecNumber>
    </recommendedName>
    <alternativeName>
        <fullName evidence="7">Phosphatidylinositol 3-phosphate 5-kinase type III</fullName>
    </alternativeName>
</protein>
<dbReference type="InterPro" id="IPR027409">
    <property type="entry name" value="GroEL-like_apical_dom_sf"/>
</dbReference>
<dbReference type="InterPro" id="IPR002498">
    <property type="entry name" value="PInositol-4-P-4/5-kinase_core"/>
</dbReference>
<feature type="compositionally biased region" description="Polar residues" evidence="9">
    <location>
        <begin position="1165"/>
        <end position="1177"/>
    </location>
</feature>
<dbReference type="EC" id="2.7.1.150" evidence="1"/>
<evidence type="ECO:0000256" key="1">
    <source>
        <dbReference type="ARBA" id="ARBA00012009"/>
    </source>
</evidence>
<feature type="region of interest" description="Disordered" evidence="9">
    <location>
        <begin position="1671"/>
        <end position="1714"/>
    </location>
</feature>
<proteinExistence type="predicted"/>
<dbReference type="GO" id="GO:0010008">
    <property type="term" value="C:endosome membrane"/>
    <property type="evidence" value="ECO:0007669"/>
    <property type="project" value="TreeGrafter"/>
</dbReference>
<dbReference type="SMART" id="SM00330">
    <property type="entry name" value="PIPKc"/>
    <property type="match status" value="1"/>
</dbReference>
<dbReference type="Gene3D" id="3.30.810.10">
    <property type="entry name" value="2-Layer Sandwich"/>
    <property type="match status" value="1"/>
</dbReference>
<dbReference type="GO" id="GO:0005524">
    <property type="term" value="F:ATP binding"/>
    <property type="evidence" value="ECO:0007669"/>
    <property type="project" value="UniProtKB-UniRule"/>
</dbReference>
<dbReference type="CDD" id="cd17300">
    <property type="entry name" value="PIPKc_PIKfyve"/>
    <property type="match status" value="1"/>
</dbReference>
<keyword evidence="2 8" id="KW-0808">Transferase</keyword>
<dbReference type="Gene3D" id="3.30.800.10">
    <property type="entry name" value="Phosphatidylinositol Phosphate Kinase II Beta"/>
    <property type="match status" value="1"/>
</dbReference>
<dbReference type="SUPFAM" id="SSF56104">
    <property type="entry name" value="SAICAR synthase-like"/>
    <property type="match status" value="1"/>
</dbReference>
<dbReference type="EMBL" id="CP133622">
    <property type="protein sequence ID" value="WMV54035.1"/>
    <property type="molecule type" value="Genomic_DNA"/>
</dbReference>
<evidence type="ECO:0000256" key="9">
    <source>
        <dbReference type="SAM" id="MobiDB-lite"/>
    </source>
</evidence>
<dbReference type="FunFam" id="3.50.7.10:FF:000007">
    <property type="entry name" value="1-phosphatidylinositol 3-phosphate 5-kinase isoform X1"/>
    <property type="match status" value="1"/>
</dbReference>
<organism evidence="11 12">
    <name type="scientific">Solanum verrucosum</name>
    <dbReference type="NCBI Taxonomy" id="315347"/>
    <lineage>
        <taxon>Eukaryota</taxon>
        <taxon>Viridiplantae</taxon>
        <taxon>Streptophyta</taxon>
        <taxon>Embryophyta</taxon>
        <taxon>Tracheophyta</taxon>
        <taxon>Spermatophyta</taxon>
        <taxon>Magnoliopsida</taxon>
        <taxon>eudicotyledons</taxon>
        <taxon>Gunneridae</taxon>
        <taxon>Pentapetalae</taxon>
        <taxon>asterids</taxon>
        <taxon>lamiids</taxon>
        <taxon>Solanales</taxon>
        <taxon>Solanaceae</taxon>
        <taxon>Solanoideae</taxon>
        <taxon>Solaneae</taxon>
        <taxon>Solanum</taxon>
    </lineage>
</organism>